<evidence type="ECO:0000313" key="2">
    <source>
        <dbReference type="Proteomes" id="UP001153332"/>
    </source>
</evidence>
<dbReference type="Proteomes" id="UP001153332">
    <property type="component" value="Unassembled WGS sequence"/>
</dbReference>
<reference evidence="1" key="1">
    <citation type="submission" date="2022-12" db="EMBL/GenBank/DDBJ databases">
        <title>Genome Sequence of Lasiodiplodia mahajangana.</title>
        <authorList>
            <person name="Buettner E."/>
        </authorList>
    </citation>
    <scope>NUCLEOTIDE SEQUENCE</scope>
    <source>
        <strain evidence="1">VT137</strain>
    </source>
</reference>
<comment type="caution">
    <text evidence="1">The sequence shown here is derived from an EMBL/GenBank/DDBJ whole genome shotgun (WGS) entry which is preliminary data.</text>
</comment>
<dbReference type="EMBL" id="JAPUUL010000079">
    <property type="protein sequence ID" value="KAJ8132820.1"/>
    <property type="molecule type" value="Genomic_DNA"/>
</dbReference>
<proteinExistence type="predicted"/>
<organism evidence="1 2">
    <name type="scientific">Lasiodiplodia mahajangana</name>
    <dbReference type="NCBI Taxonomy" id="1108764"/>
    <lineage>
        <taxon>Eukaryota</taxon>
        <taxon>Fungi</taxon>
        <taxon>Dikarya</taxon>
        <taxon>Ascomycota</taxon>
        <taxon>Pezizomycotina</taxon>
        <taxon>Dothideomycetes</taxon>
        <taxon>Dothideomycetes incertae sedis</taxon>
        <taxon>Botryosphaeriales</taxon>
        <taxon>Botryosphaeriaceae</taxon>
        <taxon>Lasiodiplodia</taxon>
    </lineage>
</organism>
<accession>A0ACC2JZI0</accession>
<name>A0ACC2JZI0_9PEZI</name>
<keyword evidence="2" id="KW-1185">Reference proteome</keyword>
<gene>
    <name evidence="1" type="ORF">O1611_g797</name>
</gene>
<sequence>MLLESGIVCIFTGGAGQDVSRILHSMRADRFFDCTQFMLRNALRIEKSMWLMAHVRTAMKTTEGNNLHTLRYLVENDIGLESLYELSPEVGVDSCWQRQYKTTLLHNAVSPHIPFDLFELLLEKRKCDINTEDILGRTAASSILCHLPWDKDKAALLFKHGADPLACSCEEDRMVMQAIKDEASRSDVQNLLDGFDARRVTRFKVKGEGNSKTEQLALFRSLGATEVQANELFRDESSFTVARGLFYAGWSIETILSLDEEGRQILFKAFGREQNIPTIRDAYIKRPQSIRY</sequence>
<evidence type="ECO:0000313" key="1">
    <source>
        <dbReference type="EMBL" id="KAJ8132820.1"/>
    </source>
</evidence>
<protein>
    <submittedName>
        <fullName evidence="1">Uncharacterized protein</fullName>
    </submittedName>
</protein>